<name>A0A5C5U9P9_9GAMM</name>
<dbReference type="Proteomes" id="UP000319980">
    <property type="component" value="Unassembled WGS sequence"/>
</dbReference>
<proteinExistence type="predicted"/>
<dbReference type="Pfam" id="PF04338">
    <property type="entry name" value="DUF481"/>
    <property type="match status" value="1"/>
</dbReference>
<keyword evidence="2" id="KW-1185">Reference proteome</keyword>
<evidence type="ECO:0000313" key="1">
    <source>
        <dbReference type="EMBL" id="TWT22636.1"/>
    </source>
</evidence>
<reference evidence="1 2" key="1">
    <citation type="journal article" date="2008" name="Int. J. Syst. Evol. Microbiol.">
        <title>Luteimonas marina sp. nov., isolated from seawater.</title>
        <authorList>
            <person name="Baik K.S."/>
            <person name="Park S.C."/>
            <person name="Kim M.S."/>
            <person name="Kim E.M."/>
            <person name="Park C."/>
            <person name="Chun J."/>
            <person name="Seong C.N."/>
        </authorList>
    </citation>
    <scope>NUCLEOTIDE SEQUENCE [LARGE SCALE GENOMIC DNA]</scope>
    <source>
        <strain evidence="1 2">FR1330</strain>
    </source>
</reference>
<dbReference type="RefSeq" id="WP_146386184.1">
    <property type="nucleotide sequence ID" value="NZ_VOHK01000002.1"/>
</dbReference>
<dbReference type="AlphaFoldDB" id="A0A5C5U9P9"/>
<evidence type="ECO:0000313" key="2">
    <source>
        <dbReference type="Proteomes" id="UP000319980"/>
    </source>
</evidence>
<dbReference type="EMBL" id="VOHK01000002">
    <property type="protein sequence ID" value="TWT22636.1"/>
    <property type="molecule type" value="Genomic_DNA"/>
</dbReference>
<accession>A0A5C5U9P9</accession>
<organism evidence="1 2">
    <name type="scientific">Luteimonas marina</name>
    <dbReference type="NCBI Taxonomy" id="488485"/>
    <lineage>
        <taxon>Bacteria</taxon>
        <taxon>Pseudomonadati</taxon>
        <taxon>Pseudomonadota</taxon>
        <taxon>Gammaproteobacteria</taxon>
        <taxon>Lysobacterales</taxon>
        <taxon>Lysobacteraceae</taxon>
        <taxon>Luteimonas</taxon>
    </lineage>
</organism>
<dbReference type="InterPro" id="IPR007433">
    <property type="entry name" value="DUF481"/>
</dbReference>
<sequence length="227" mass="24880">MLASWWLAVVGLPVFMQPLPEAPDLPAAVAVASGRVSLRQPCFRLACADAEWAPAAATPARPDARAPGTVVAIRSQRLPRLATRRFIGLYSPASRRDWFYSTGGAALVDTRYGLEAVRSPQTQVEVELGTGYRLQPYANYGTAAQGPVATGQLRLSQRLGERAELSQQVRMERGRENAFIRQTVGLDLQLDPQWSLLGDFELRHDTAGNGGEGRTDREGSVRLRYAF</sequence>
<protein>
    <submittedName>
        <fullName evidence="1">DUF481 domain-containing protein</fullName>
    </submittedName>
</protein>
<comment type="caution">
    <text evidence="1">The sequence shown here is derived from an EMBL/GenBank/DDBJ whole genome shotgun (WGS) entry which is preliminary data.</text>
</comment>
<gene>
    <name evidence="1" type="ORF">FQY83_06370</name>
</gene>
<dbReference type="OrthoDB" id="6057796at2"/>